<dbReference type="HAMAP" id="MF_03027">
    <property type="entry name" value="BOP1"/>
    <property type="match status" value="1"/>
</dbReference>
<feature type="compositionally biased region" description="Polar residues" evidence="9">
    <location>
        <begin position="1"/>
        <end position="10"/>
    </location>
</feature>
<dbReference type="GO" id="GO:0005654">
    <property type="term" value="C:nucleoplasm"/>
    <property type="evidence" value="ECO:0007669"/>
    <property type="project" value="UniProtKB-SubCell"/>
</dbReference>
<evidence type="ECO:0000313" key="12">
    <source>
        <dbReference type="Proteomes" id="UP000383932"/>
    </source>
</evidence>
<dbReference type="PROSITE" id="PS50082">
    <property type="entry name" value="WD_REPEATS_2"/>
    <property type="match status" value="2"/>
</dbReference>
<dbReference type="InterPro" id="IPR036322">
    <property type="entry name" value="WD40_repeat_dom_sf"/>
</dbReference>
<dbReference type="FunFam" id="2.130.10.10:FF:000576">
    <property type="entry name" value="Ribosome biogenesis protein ERB1"/>
    <property type="match status" value="1"/>
</dbReference>
<feature type="region of interest" description="Disordered" evidence="9">
    <location>
        <begin position="1195"/>
        <end position="1228"/>
    </location>
</feature>
<proteinExistence type="inferred from homology"/>
<evidence type="ECO:0000256" key="5">
    <source>
        <dbReference type="ARBA" id="ARBA00023242"/>
    </source>
</evidence>
<feature type="region of interest" description="Disordered" evidence="9">
    <location>
        <begin position="1"/>
        <end position="131"/>
    </location>
</feature>
<sequence length="1259" mass="136394">MAHKANQTAILNGKANGKGTSKKRKEVQSDSEDELGLSVDMASDDETKDSGSGSDGEAEPFPEIDPASSSEEEYSDEPDYEEDESDSDSMSMPPGGKVVTSGITGHPKRVYNPIDPNYDSDSSTEDDPNRIGNVPVHWYDDLPHIGYTIDGKKVLRPARGDELDKFLATVEDPTSWTSALDKSTMKDVQLTAQELDIIRRLQQGENPDTGYDPYEPTVEWFTGKGKEEIMPLSARPEPKRRFVPSKWEKKKVMKIVRAIREGRILPRKPTAAESAPRFYALWSTPASDHQPPLPAPKPSLPTTAESYNPPEEYLPTEEETKEFNETEKQDRERNFLPHKYRALRLVPAYPQFAQERLDRLLDLYLAPRVQRKKLNIDPNSLIPSLPSPASLRPFPTHEVTKCEGAMSRVRCVSVSPDGSWILTGDEGGVVRLWEMLVGREAAKWVFGSRIGAVAWSPRTDAVFFVVGVEDTIHYLIPPFISPSVHKFSLSLLNPANLPARPESTTPSLKWVVTPATSAARATKASSCSAPVLSVLLPAGSGLPKQIVFHRKGDYFASVSEGEGQGAVWIHQTSKRHSQAPFRKVKGAVQCVVFHPSRPLFFVATQRYVRLYDLAAQKLLKTLMPGIRWISSMDVHPSGDHVIVGGYDRKLCWFDLELSEKPYKVLRYHSKAIRALRFHSTQPLFASASDDGTVQVFHARVYNDLMTDPLIVPLKVLRGHSVSDGLGVLDIGWAPHMPWLASGGADGSPQGNRASLLANLRTGGVRSSAPHSAGPTGSFQIPRFASQAYGNAIYEDDEDLLVAQMQQMNFNGAMGPRGMMNAPMTAGISNNQFQQQQLMMMQMLQQQGGMTMSGLSAEQQALQLQLQNEILILQAKQQQHQLQAQIQAQQAQLQAQLQAAQAAQQAQSGLSNTRLNPLITRRVSAANAAVPSSAGPLTTSFNLGNGPAPRRTMSIDQDSVSQPPMTAAIGGRFGARAPSLPVTTGLNPNAASFSLGPRVSSPVKESFEPLERGGTSPPNNTPLTANYASTTVISGGTSLGAPATNPTPNRAQADPSWRRSTCSPESQRLASSSPPFRDHSPVSAGARDNSRARPQPLRFNSAVTSAAEAVQSSPSSPEPDVVATGTDGVQTILVDNGHSTGSRSPASISPTTPVGGESLPSREEASKRLYEGLSVARSLPGQNQLSSAIGSSASLASMSGASTPARALSQAVRQPRGPPTEVSELGPRNFASRVRSKAIGGLEAMMMARNRRQGLDVEAF</sequence>
<evidence type="ECO:0000259" key="10">
    <source>
        <dbReference type="SMART" id="SM01035"/>
    </source>
</evidence>
<dbReference type="Pfam" id="PF00400">
    <property type="entry name" value="WD40"/>
    <property type="match status" value="4"/>
</dbReference>
<dbReference type="SMART" id="SM00320">
    <property type="entry name" value="WD40"/>
    <property type="match status" value="5"/>
</dbReference>
<dbReference type="AlphaFoldDB" id="A0A5N5QP31"/>
<evidence type="ECO:0000256" key="9">
    <source>
        <dbReference type="SAM" id="MobiDB-lite"/>
    </source>
</evidence>
<keyword evidence="12" id="KW-1185">Reference proteome</keyword>
<dbReference type="GO" id="GO:0030687">
    <property type="term" value="C:preribosome, large subunit precursor"/>
    <property type="evidence" value="ECO:0007669"/>
    <property type="project" value="UniProtKB-UniRule"/>
</dbReference>
<comment type="function">
    <text evidence="6">Component of the NOP7 complex, which is required for maturation of the 25S and 5.8S ribosomal RNAs and formation of the 60S ribosome.</text>
</comment>
<feature type="region of interest" description="Disordered" evidence="9">
    <location>
        <begin position="992"/>
        <end position="1093"/>
    </location>
</feature>
<dbReference type="Gene3D" id="2.130.10.10">
    <property type="entry name" value="YVTN repeat-like/Quinoprotein amine dehydrogenase"/>
    <property type="match status" value="1"/>
</dbReference>
<keyword evidence="4" id="KW-0677">Repeat</keyword>
<keyword evidence="3 7" id="KW-0853">WD repeat</keyword>
<feature type="region of interest" description="Disordered" evidence="9">
    <location>
        <begin position="937"/>
        <end position="961"/>
    </location>
</feature>
<dbReference type="Proteomes" id="UP000383932">
    <property type="component" value="Unassembled WGS sequence"/>
</dbReference>
<dbReference type="PANTHER" id="PTHR17605">
    <property type="entry name" value="RIBOSOME BIOGENESIS PROTEIN BOP1 BLOCK OF PROLIFERATION 1 PROTEIN"/>
    <property type="match status" value="1"/>
</dbReference>
<feature type="compositionally biased region" description="Polar residues" evidence="9">
    <location>
        <begin position="1136"/>
        <end position="1151"/>
    </location>
</feature>
<evidence type="ECO:0000256" key="2">
    <source>
        <dbReference type="ARBA" id="ARBA00022552"/>
    </source>
</evidence>
<feature type="compositionally biased region" description="Acidic residues" evidence="9">
    <location>
        <begin position="70"/>
        <end position="87"/>
    </location>
</feature>
<dbReference type="OrthoDB" id="5571054at2759"/>
<evidence type="ECO:0000256" key="6">
    <source>
        <dbReference type="HAMAP-Rule" id="MF_03027"/>
    </source>
</evidence>
<comment type="similarity">
    <text evidence="6">Belongs to the WD repeat BOP1/ERB1 family.</text>
</comment>
<feature type="region of interest" description="Disordered" evidence="9">
    <location>
        <begin position="1131"/>
        <end position="1165"/>
    </location>
</feature>
<gene>
    <name evidence="6" type="primary">ERB1</name>
    <name evidence="11" type="ORF">CTheo_3147</name>
</gene>
<evidence type="ECO:0000256" key="7">
    <source>
        <dbReference type="PROSITE-ProRule" id="PRU00221"/>
    </source>
</evidence>
<organism evidence="11 12">
    <name type="scientific">Ceratobasidium theobromae</name>
    <dbReference type="NCBI Taxonomy" id="1582974"/>
    <lineage>
        <taxon>Eukaryota</taxon>
        <taxon>Fungi</taxon>
        <taxon>Dikarya</taxon>
        <taxon>Basidiomycota</taxon>
        <taxon>Agaricomycotina</taxon>
        <taxon>Agaricomycetes</taxon>
        <taxon>Cantharellales</taxon>
        <taxon>Ceratobasidiaceae</taxon>
        <taxon>Ceratobasidium</taxon>
    </lineage>
</organism>
<accession>A0A5N5QP31</accession>
<feature type="compositionally biased region" description="Polar residues" evidence="9">
    <location>
        <begin position="1015"/>
        <end position="1035"/>
    </location>
</feature>
<evidence type="ECO:0000256" key="4">
    <source>
        <dbReference type="ARBA" id="ARBA00022737"/>
    </source>
</evidence>
<dbReference type="Pfam" id="PF08145">
    <property type="entry name" value="BOP1NT"/>
    <property type="match status" value="1"/>
</dbReference>
<protein>
    <recommendedName>
        <fullName evidence="6">Ribosome biogenesis protein ERB1</fullName>
    </recommendedName>
    <alternativeName>
        <fullName evidence="6">Eukaryotic ribosome biogenesis protein 1</fullName>
    </alternativeName>
</protein>
<dbReference type="GO" id="GO:0000466">
    <property type="term" value="P:maturation of 5.8S rRNA from tricistronic rRNA transcript (SSU-rRNA, 5.8S rRNA, LSU-rRNA)"/>
    <property type="evidence" value="ECO:0007669"/>
    <property type="project" value="UniProtKB-UniRule"/>
</dbReference>
<dbReference type="InterPro" id="IPR012953">
    <property type="entry name" value="BOP1_N_dom"/>
</dbReference>
<dbReference type="SMART" id="SM01035">
    <property type="entry name" value="BOP1NT"/>
    <property type="match status" value="1"/>
</dbReference>
<keyword evidence="8" id="KW-0175">Coiled coil</keyword>
<dbReference type="EMBL" id="SSOP01000038">
    <property type="protein sequence ID" value="KAB5593409.1"/>
    <property type="molecule type" value="Genomic_DNA"/>
</dbReference>
<dbReference type="GO" id="GO:0043021">
    <property type="term" value="F:ribonucleoprotein complex binding"/>
    <property type="evidence" value="ECO:0007669"/>
    <property type="project" value="UniProtKB-UniRule"/>
</dbReference>
<keyword evidence="1 6" id="KW-0690">Ribosome biogenesis</keyword>
<feature type="compositionally biased region" description="Low complexity" evidence="9">
    <location>
        <begin position="300"/>
        <end position="313"/>
    </location>
</feature>
<dbReference type="GO" id="GO:0000463">
    <property type="term" value="P:maturation of LSU-rRNA from tricistronic rRNA transcript (SSU-rRNA, 5.8S rRNA, LSU-rRNA)"/>
    <property type="evidence" value="ECO:0007669"/>
    <property type="project" value="UniProtKB-UniRule"/>
</dbReference>
<comment type="subcellular location">
    <subcellularLocation>
        <location evidence="6">Nucleus</location>
        <location evidence="6">Nucleolus</location>
    </subcellularLocation>
    <subcellularLocation>
        <location evidence="6">Nucleus</location>
        <location evidence="6">Nucleoplasm</location>
    </subcellularLocation>
</comment>
<feature type="compositionally biased region" description="Basic and acidic residues" evidence="9">
    <location>
        <begin position="321"/>
        <end position="331"/>
    </location>
</feature>
<feature type="repeat" description="WD" evidence="7">
    <location>
        <begin position="402"/>
        <end position="443"/>
    </location>
</feature>
<name>A0A5N5QP31_9AGAM</name>
<reference evidence="11 12" key="1">
    <citation type="journal article" date="2019" name="Fungal Biol. Biotechnol.">
        <title>Draft genome sequence of fastidious pathogen Ceratobasidium theobromae, which causes vascular-streak dieback in Theobroma cacao.</title>
        <authorList>
            <person name="Ali S.S."/>
            <person name="Asman A."/>
            <person name="Shao J."/>
            <person name="Firmansyah A.P."/>
            <person name="Susilo A.W."/>
            <person name="Rosmana A."/>
            <person name="McMahon P."/>
            <person name="Junaid M."/>
            <person name="Guest D."/>
            <person name="Kheng T.Y."/>
            <person name="Meinhardt L.W."/>
            <person name="Bailey B.A."/>
        </authorList>
    </citation>
    <scope>NUCLEOTIDE SEQUENCE [LARGE SCALE GENOMIC DNA]</scope>
    <source>
        <strain evidence="11 12">CT2</strain>
    </source>
</reference>
<comment type="caution">
    <text evidence="11">The sequence shown here is derived from an EMBL/GenBank/DDBJ whole genome shotgun (WGS) entry which is preliminary data.</text>
</comment>
<feature type="coiled-coil region" evidence="8">
    <location>
        <begin position="871"/>
        <end position="905"/>
    </location>
</feature>
<dbReference type="InterPro" id="IPR015943">
    <property type="entry name" value="WD40/YVTN_repeat-like_dom_sf"/>
</dbReference>
<dbReference type="SUPFAM" id="SSF50978">
    <property type="entry name" value="WD40 repeat-like"/>
    <property type="match status" value="1"/>
</dbReference>
<dbReference type="InterPro" id="IPR001680">
    <property type="entry name" value="WD40_rpt"/>
</dbReference>
<evidence type="ECO:0000256" key="3">
    <source>
        <dbReference type="ARBA" id="ARBA00022574"/>
    </source>
</evidence>
<evidence type="ECO:0000256" key="8">
    <source>
        <dbReference type="SAM" id="Coils"/>
    </source>
</evidence>
<dbReference type="PANTHER" id="PTHR17605:SF0">
    <property type="entry name" value="RIBOSOME BIOGENESIS PROTEIN BOP1"/>
    <property type="match status" value="1"/>
</dbReference>
<comment type="subunit">
    <text evidence="6">Component of the NOP7 complex, composed of ERB1, NOP7 and YTM1. Within the NOP7 complex ERB1 appears to interact directly with NOP7 and YTM1. The NOP7 complex also associates with the 66S pre-ribosome.</text>
</comment>
<dbReference type="InterPro" id="IPR028598">
    <property type="entry name" value="BOP1/Erb1"/>
</dbReference>
<evidence type="ECO:0000256" key="1">
    <source>
        <dbReference type="ARBA" id="ARBA00022517"/>
    </source>
</evidence>
<feature type="region of interest" description="Disordered" evidence="9">
    <location>
        <begin position="283"/>
        <end position="331"/>
    </location>
</feature>
<keyword evidence="2 6" id="KW-0698">rRNA processing</keyword>
<feature type="domain" description="BOP1 N-terminal" evidence="10">
    <location>
        <begin position="139"/>
        <end position="395"/>
    </location>
</feature>
<feature type="repeat" description="WD" evidence="7">
    <location>
        <begin position="665"/>
        <end position="706"/>
    </location>
</feature>
<dbReference type="GO" id="GO:0070545">
    <property type="term" value="C:PeBoW complex"/>
    <property type="evidence" value="ECO:0007669"/>
    <property type="project" value="TreeGrafter"/>
</dbReference>
<evidence type="ECO:0000313" key="11">
    <source>
        <dbReference type="EMBL" id="KAB5593409.1"/>
    </source>
</evidence>
<feature type="compositionally biased region" description="Polar residues" evidence="9">
    <location>
        <begin position="1057"/>
        <end position="1073"/>
    </location>
</feature>
<keyword evidence="5 6" id="KW-0539">Nucleus</keyword>